<evidence type="ECO:0000313" key="3">
    <source>
        <dbReference type="Proteomes" id="UP000837675"/>
    </source>
</evidence>
<gene>
    <name evidence="2" type="ORF">MHYMCMPASI_00376</name>
</gene>
<comment type="caution">
    <text evidence="2">The sequence shown here is derived from an EMBL/GenBank/DDBJ whole genome shotgun (WGS) entry which is preliminary data.</text>
</comment>
<protein>
    <submittedName>
        <fullName evidence="2">Uncharacterized protein</fullName>
    </submittedName>
</protein>
<reference evidence="2" key="1">
    <citation type="submission" date="2021-06" db="EMBL/GenBank/DDBJ databases">
        <authorList>
            <person name="Nardi T."/>
            <person name="Nardi T."/>
        </authorList>
    </citation>
    <scope>NUCLEOTIDE SEQUENCE</scope>
</reference>
<evidence type="ECO:0000256" key="1">
    <source>
        <dbReference type="SAM" id="Phobius"/>
    </source>
</evidence>
<dbReference type="InterPro" id="IPR008620">
    <property type="entry name" value="FixH"/>
</dbReference>
<feature type="transmembrane region" description="Helical" evidence="1">
    <location>
        <begin position="12"/>
        <end position="31"/>
    </location>
</feature>
<dbReference type="Pfam" id="PF05751">
    <property type="entry name" value="FixH"/>
    <property type="match status" value="1"/>
</dbReference>
<accession>A0A8S4C1D7</accession>
<name>A0A8S4C1D7_9ACAR</name>
<dbReference type="AlphaFoldDB" id="A0A8S4C1D7"/>
<keyword evidence="1" id="KW-0472">Membrane</keyword>
<keyword evidence="1" id="KW-0812">Transmembrane</keyword>
<dbReference type="EMBL" id="CAJVAF010000137">
    <property type="protein sequence ID" value="CAG7590951.1"/>
    <property type="molecule type" value="Genomic_DNA"/>
</dbReference>
<keyword evidence="3" id="KW-1185">Reference proteome</keyword>
<proteinExistence type="predicted"/>
<organism evidence="2 3">
    <name type="scientific">Hyalomma marginatum</name>
    <dbReference type="NCBI Taxonomy" id="34627"/>
    <lineage>
        <taxon>Eukaryota</taxon>
        <taxon>Metazoa</taxon>
        <taxon>Ecdysozoa</taxon>
        <taxon>Arthropoda</taxon>
        <taxon>Chelicerata</taxon>
        <taxon>Arachnida</taxon>
        <taxon>Acari</taxon>
        <taxon>Parasitiformes</taxon>
        <taxon>Ixodida</taxon>
        <taxon>Ixodoidea</taxon>
        <taxon>Ixodidae</taxon>
        <taxon>Hyalomminae</taxon>
        <taxon>Hyalomma</taxon>
    </lineage>
</organism>
<evidence type="ECO:0000313" key="2">
    <source>
        <dbReference type="EMBL" id="CAG7590951.1"/>
    </source>
</evidence>
<dbReference type="Proteomes" id="UP000837675">
    <property type="component" value="Unassembled WGS sequence"/>
</dbReference>
<keyword evidence="1" id="KW-1133">Transmembrane helix</keyword>
<sequence>MFFGLSSRFAPYLIVIFFIVLSLIYTGWLYIASISYSGSVSSVEHGKGIYKRYPVNTKISYILPFNHALKIRQEYEGWSFILELNPALDDIEEVNLNLMSPVTNKFDQHIAMIKQKGNAYHALVKCKEGQWDIEILVELNNQVYIISERIFLHDKNFINEPVKQY</sequence>